<name>A0ABS7E211_9GAMM</name>
<sequence>MKKSYQALVKALGRGVKGSRSLTLEESKFLVTGFYDGYGTRAQLATSLMLMRVRGETIDEIAGVTLGIQSTISPEWKTIDASIDWPCYAGKRDMLPWLLLAAKVLAKEGERVLLHGDPHSLSHRLHIARYVASLGIPVVSSAKEAKSALDSAGICYLDADHLTPLVSVFRSLHQELGLRSLFQTAIRCVNPASAPVSLRSYFHPGLDKVHVKVARSIALFSPESKEIRVGIFKGVQGETEVNPRIATELSIVTDHGQEGFVIPTLLEGVIGITKFTSQLEIDQKQIAELFISIWQRGELISHDELIPDTQRVTQLAIASVLSSLSAIYLIKGRCQRTKVATQLALKAWKNRENKLKGLVKKPVLEER</sequence>
<dbReference type="SUPFAM" id="SSF52418">
    <property type="entry name" value="Nucleoside phosphorylase/phosphoribosyltransferase catalytic domain"/>
    <property type="match status" value="1"/>
</dbReference>
<proteinExistence type="predicted"/>
<dbReference type="InterPro" id="IPR005940">
    <property type="entry name" value="Anthranilate_Pribosyl_Tfrase"/>
</dbReference>
<dbReference type="Pfam" id="PF02885">
    <property type="entry name" value="Glycos_trans_3N"/>
    <property type="match status" value="1"/>
</dbReference>
<dbReference type="InterPro" id="IPR035902">
    <property type="entry name" value="Nuc_phospho_transferase"/>
</dbReference>
<dbReference type="Gene3D" id="1.20.970.10">
    <property type="entry name" value="Transferase, Pyrimidine Nucleoside Phosphorylase, Chain C"/>
    <property type="match status" value="1"/>
</dbReference>
<dbReference type="InterPro" id="IPR036320">
    <property type="entry name" value="Glycosyl_Trfase_fam3_N_dom_sf"/>
</dbReference>
<organism evidence="4 5">
    <name type="scientific">Shewanella nanhaiensis</name>
    <dbReference type="NCBI Taxonomy" id="2864872"/>
    <lineage>
        <taxon>Bacteria</taxon>
        <taxon>Pseudomonadati</taxon>
        <taxon>Pseudomonadota</taxon>
        <taxon>Gammaproteobacteria</taxon>
        <taxon>Alteromonadales</taxon>
        <taxon>Shewanellaceae</taxon>
        <taxon>Shewanella</taxon>
    </lineage>
</organism>
<keyword evidence="5" id="KW-1185">Reference proteome</keyword>
<dbReference type="InterPro" id="IPR017459">
    <property type="entry name" value="Glycosyl_Trfase_fam3_N_dom"/>
</dbReference>
<dbReference type="EMBL" id="JAHZST010000005">
    <property type="protein sequence ID" value="MBW8183743.1"/>
    <property type="molecule type" value="Genomic_DNA"/>
</dbReference>
<feature type="domain" description="Glycosyl transferase family 3 N-terminal" evidence="3">
    <location>
        <begin position="9"/>
        <end position="66"/>
    </location>
</feature>
<gene>
    <name evidence="4" type="ORF">K0625_08675</name>
</gene>
<dbReference type="Gene3D" id="3.40.1030.10">
    <property type="entry name" value="Nucleoside phosphorylase/phosphoribosyltransferase catalytic domain"/>
    <property type="match status" value="1"/>
</dbReference>
<evidence type="ECO:0000313" key="5">
    <source>
        <dbReference type="Proteomes" id="UP001195963"/>
    </source>
</evidence>
<dbReference type="PANTHER" id="PTHR43285">
    <property type="entry name" value="ANTHRANILATE PHOSPHORIBOSYLTRANSFERASE"/>
    <property type="match status" value="1"/>
</dbReference>
<dbReference type="Proteomes" id="UP001195963">
    <property type="component" value="Unassembled WGS sequence"/>
</dbReference>
<dbReference type="SUPFAM" id="SSF47648">
    <property type="entry name" value="Nucleoside phosphorylase/phosphoribosyltransferase N-terminal domain"/>
    <property type="match status" value="1"/>
</dbReference>
<evidence type="ECO:0000256" key="2">
    <source>
        <dbReference type="ARBA" id="ARBA00022679"/>
    </source>
</evidence>
<evidence type="ECO:0000256" key="1">
    <source>
        <dbReference type="ARBA" id="ARBA00022676"/>
    </source>
</evidence>
<dbReference type="PANTHER" id="PTHR43285:SF4">
    <property type="entry name" value="TRANSFERASE"/>
    <property type="match status" value="1"/>
</dbReference>
<comment type="caution">
    <text evidence="4">The sequence shown here is derived from an EMBL/GenBank/DDBJ whole genome shotgun (WGS) entry which is preliminary data.</text>
</comment>
<keyword evidence="2 4" id="KW-0808">Transferase</keyword>
<accession>A0ABS7E211</accession>
<evidence type="ECO:0000313" key="4">
    <source>
        <dbReference type="EMBL" id="MBW8183743.1"/>
    </source>
</evidence>
<protein>
    <submittedName>
        <fullName evidence="4">Glycosyl transferase</fullName>
    </submittedName>
</protein>
<dbReference type="GO" id="GO:0016740">
    <property type="term" value="F:transferase activity"/>
    <property type="evidence" value="ECO:0007669"/>
    <property type="project" value="UniProtKB-KW"/>
</dbReference>
<keyword evidence="1" id="KW-0328">Glycosyltransferase</keyword>
<evidence type="ECO:0000259" key="3">
    <source>
        <dbReference type="Pfam" id="PF02885"/>
    </source>
</evidence>
<reference evidence="4 5" key="1">
    <citation type="submission" date="2021-07" db="EMBL/GenBank/DDBJ databases">
        <title>Shewanella sp. nov, isolated from SCS.</title>
        <authorList>
            <person name="Cao W.R."/>
        </authorList>
    </citation>
    <scope>NUCLEOTIDE SEQUENCE [LARGE SCALE GENOMIC DNA]</scope>
    <source>
        <strain evidence="4 5">NR704-98</strain>
    </source>
</reference>